<name>A0A3P9MMU6_ORYLA</name>
<evidence type="ECO:0000313" key="3">
    <source>
        <dbReference type="Ensembl" id="ENSORLP00020034176.1"/>
    </source>
</evidence>
<accession>A0A3P9MMU6</accession>
<reference evidence="3 4" key="2">
    <citation type="submission" date="2017-04" db="EMBL/GenBank/DDBJ databases">
        <title>CpG methylation of centromeres and impact of large insertions on vertebrate speciation.</title>
        <authorList>
            <person name="Ichikawa K."/>
            <person name="Yoshimura J."/>
            <person name="Morishita S."/>
        </authorList>
    </citation>
    <scope>NUCLEOTIDE SEQUENCE</scope>
    <source>
        <strain evidence="3 4">HNI</strain>
    </source>
</reference>
<protein>
    <recommendedName>
        <fullName evidence="2">RRM domain-containing protein</fullName>
    </recommendedName>
</protein>
<dbReference type="InterPro" id="IPR012677">
    <property type="entry name" value="Nucleotide-bd_a/b_plait_sf"/>
</dbReference>
<dbReference type="Gene3D" id="3.30.70.330">
    <property type="match status" value="1"/>
</dbReference>
<dbReference type="Ensembl" id="ENSORLT00020028733.1">
    <property type="protein sequence ID" value="ENSORLP00020034176.1"/>
    <property type="gene ID" value="ENSORLG00020020545.1"/>
</dbReference>
<evidence type="ECO:0000313" key="4">
    <source>
        <dbReference type="Proteomes" id="UP000265180"/>
    </source>
</evidence>
<dbReference type="PROSITE" id="PS50102">
    <property type="entry name" value="RRM"/>
    <property type="match status" value="1"/>
</dbReference>
<dbReference type="InterPro" id="IPR000504">
    <property type="entry name" value="RRM_dom"/>
</dbReference>
<dbReference type="AlphaFoldDB" id="A0A3P9MMU6"/>
<dbReference type="SMART" id="SM00360">
    <property type="entry name" value="RRM"/>
    <property type="match status" value="1"/>
</dbReference>
<dbReference type="SUPFAM" id="SSF54928">
    <property type="entry name" value="RNA-binding domain, RBD"/>
    <property type="match status" value="1"/>
</dbReference>
<keyword evidence="1" id="KW-0694">RNA-binding</keyword>
<reference key="1">
    <citation type="journal article" date="2007" name="Nature">
        <title>The medaka draft genome and insights into vertebrate genome evolution.</title>
        <authorList>
            <person name="Kasahara M."/>
            <person name="Naruse K."/>
            <person name="Sasaki S."/>
            <person name="Nakatani Y."/>
            <person name="Qu W."/>
            <person name="Ahsan B."/>
            <person name="Yamada T."/>
            <person name="Nagayasu Y."/>
            <person name="Doi K."/>
            <person name="Kasai Y."/>
            <person name="Jindo T."/>
            <person name="Kobayashi D."/>
            <person name="Shimada A."/>
            <person name="Toyoda A."/>
            <person name="Kuroki Y."/>
            <person name="Fujiyama A."/>
            <person name="Sasaki T."/>
            <person name="Shimizu A."/>
            <person name="Asakawa S."/>
            <person name="Shimizu N."/>
            <person name="Hashimoto S."/>
            <person name="Yang J."/>
            <person name="Lee Y."/>
            <person name="Matsushima K."/>
            <person name="Sugano S."/>
            <person name="Sakaizumi M."/>
            <person name="Narita T."/>
            <person name="Ohishi K."/>
            <person name="Haga S."/>
            <person name="Ohta F."/>
            <person name="Nomoto H."/>
            <person name="Nogata K."/>
            <person name="Morishita T."/>
            <person name="Endo T."/>
            <person name="Shin-I T."/>
            <person name="Takeda H."/>
            <person name="Morishita S."/>
            <person name="Kohara Y."/>
        </authorList>
    </citation>
    <scope>NUCLEOTIDE SEQUENCE [LARGE SCALE GENOMIC DNA]</scope>
    <source>
        <strain>Hd-rR</strain>
    </source>
</reference>
<dbReference type="Proteomes" id="UP000265180">
    <property type="component" value="Chromosome 8"/>
</dbReference>
<organism evidence="3 4">
    <name type="scientific">Oryzias latipes</name>
    <name type="common">Japanese rice fish</name>
    <name type="synonym">Japanese killifish</name>
    <dbReference type="NCBI Taxonomy" id="8090"/>
    <lineage>
        <taxon>Eukaryota</taxon>
        <taxon>Metazoa</taxon>
        <taxon>Chordata</taxon>
        <taxon>Craniata</taxon>
        <taxon>Vertebrata</taxon>
        <taxon>Euteleostomi</taxon>
        <taxon>Actinopterygii</taxon>
        <taxon>Neopterygii</taxon>
        <taxon>Teleostei</taxon>
        <taxon>Neoteleostei</taxon>
        <taxon>Acanthomorphata</taxon>
        <taxon>Ovalentaria</taxon>
        <taxon>Atherinomorphae</taxon>
        <taxon>Beloniformes</taxon>
        <taxon>Adrianichthyidae</taxon>
        <taxon>Oryziinae</taxon>
        <taxon>Oryzias</taxon>
    </lineage>
</organism>
<proteinExistence type="predicted"/>
<dbReference type="InterPro" id="IPR035979">
    <property type="entry name" value="RBD_domain_sf"/>
</dbReference>
<feature type="domain" description="RRM" evidence="2">
    <location>
        <begin position="40"/>
        <end position="113"/>
    </location>
</feature>
<sequence>MLSHMCLSVNKKAVPKKEVLLCGVPKSLKLVLSRDFELSHGLFVTGLSSYMNEGYIKAYFQQWGNVISCKVKKIPNCGKNSAVALVKYSSEDEADEANLSGPHVIGGLEVEVKQFVCQKTEEDFVDETAASEKPRPMRSMGLGYILEDPQWLENEDDQMETAAMKTAT</sequence>
<evidence type="ECO:0000259" key="2">
    <source>
        <dbReference type="PROSITE" id="PS50102"/>
    </source>
</evidence>
<reference evidence="3" key="3">
    <citation type="submission" date="2025-08" db="UniProtKB">
        <authorList>
            <consortium name="Ensembl"/>
        </authorList>
    </citation>
    <scope>IDENTIFICATION</scope>
    <source>
        <strain evidence="3">HNI</strain>
    </source>
</reference>
<evidence type="ECO:0000256" key="1">
    <source>
        <dbReference type="PROSITE-ProRule" id="PRU00176"/>
    </source>
</evidence>
<dbReference type="Pfam" id="PF00076">
    <property type="entry name" value="RRM_1"/>
    <property type="match status" value="1"/>
</dbReference>
<dbReference type="GO" id="GO:0003723">
    <property type="term" value="F:RNA binding"/>
    <property type="evidence" value="ECO:0007669"/>
    <property type="project" value="UniProtKB-UniRule"/>
</dbReference>
<reference evidence="3" key="4">
    <citation type="submission" date="2025-09" db="UniProtKB">
        <authorList>
            <consortium name="Ensembl"/>
        </authorList>
    </citation>
    <scope>IDENTIFICATION</scope>
    <source>
        <strain evidence="3">HNI</strain>
    </source>
</reference>